<evidence type="ECO:0008006" key="3">
    <source>
        <dbReference type="Google" id="ProtNLM"/>
    </source>
</evidence>
<gene>
    <name evidence="1" type="ORF">C8D91_0391</name>
</gene>
<dbReference type="RefSeq" id="WP_099017838.1">
    <property type="nucleotide sequence ID" value="NZ_NIHB01000001.1"/>
</dbReference>
<proteinExistence type="predicted"/>
<name>A0A4R6Y3A8_9GAMM</name>
<evidence type="ECO:0000313" key="1">
    <source>
        <dbReference type="EMBL" id="TDR23528.1"/>
    </source>
</evidence>
<organism evidence="1 2">
    <name type="scientific">Marinicella litoralis</name>
    <dbReference type="NCBI Taxonomy" id="644220"/>
    <lineage>
        <taxon>Bacteria</taxon>
        <taxon>Pseudomonadati</taxon>
        <taxon>Pseudomonadota</taxon>
        <taxon>Gammaproteobacteria</taxon>
        <taxon>Lysobacterales</taxon>
        <taxon>Marinicellaceae</taxon>
        <taxon>Marinicella</taxon>
    </lineage>
</organism>
<protein>
    <recommendedName>
        <fullName evidence="3">PilZ domain-containing protein</fullName>
    </recommendedName>
</protein>
<dbReference type="EMBL" id="SNZB01000001">
    <property type="protein sequence ID" value="TDR23528.1"/>
    <property type="molecule type" value="Genomic_DNA"/>
</dbReference>
<keyword evidence="2" id="KW-1185">Reference proteome</keyword>
<accession>A0A4R6Y3A8</accession>
<reference evidence="1 2" key="1">
    <citation type="submission" date="2019-03" db="EMBL/GenBank/DDBJ databases">
        <title>Genomic Encyclopedia of Type Strains, Phase IV (KMG-IV): sequencing the most valuable type-strain genomes for metagenomic binning, comparative biology and taxonomic classification.</title>
        <authorList>
            <person name="Goeker M."/>
        </authorList>
    </citation>
    <scope>NUCLEOTIDE SEQUENCE [LARGE SCALE GENOMIC DNA]</scope>
    <source>
        <strain evidence="1 2">DSM 25488</strain>
    </source>
</reference>
<comment type="caution">
    <text evidence="1">The sequence shown here is derived from an EMBL/GenBank/DDBJ whole genome shotgun (WGS) entry which is preliminary data.</text>
</comment>
<sequence length="122" mass="14423">MNQETIERQVFNNLKHWDRPVRLRPDNKVNVVDSCSNELIGHVLNFNEFGMQLLMLQNRALNEIHELTLLLNLDHCDAQHIKVFAELLWVKEEGGHFLGGFYLCSKNFKSKFRMNQWLKSLL</sequence>
<dbReference type="AlphaFoldDB" id="A0A4R6Y3A8"/>
<dbReference type="Proteomes" id="UP000295724">
    <property type="component" value="Unassembled WGS sequence"/>
</dbReference>
<evidence type="ECO:0000313" key="2">
    <source>
        <dbReference type="Proteomes" id="UP000295724"/>
    </source>
</evidence>